<dbReference type="PANTHER" id="PTHR35794">
    <property type="entry name" value="CELL DIVISION PROTEIN DIVIVA"/>
    <property type="match status" value="1"/>
</dbReference>
<keyword evidence="4 6" id="KW-0175">Coiled coil</keyword>
<evidence type="ECO:0000256" key="1">
    <source>
        <dbReference type="ARBA" id="ARBA00022490"/>
    </source>
</evidence>
<keyword evidence="2 6" id="KW-0132">Cell division</keyword>
<sequence>MANTIYTPKDILQQEFKTKMRGYDPVEVDEFLDGVIKDYEAYNKEVLTLQEENDRLNAKIAQLSKSQATGARRQPESSTKSQTVTNFDILKRLSNLEKEVFGKKLDQEVNVDARSSQTAEDYNRQDDNEMGNTRSVDNRASVSRPSDDDDLEKTRKF</sequence>
<accession>A0ABN3XYT2</accession>
<feature type="compositionally biased region" description="Polar residues" evidence="7">
    <location>
        <begin position="130"/>
        <end position="144"/>
    </location>
</feature>
<evidence type="ECO:0000256" key="3">
    <source>
        <dbReference type="ARBA" id="ARBA00022960"/>
    </source>
</evidence>
<dbReference type="RefSeq" id="WP_068706902.1">
    <property type="nucleotide sequence ID" value="NZ_BAAAXQ010000005.1"/>
</dbReference>
<evidence type="ECO:0000256" key="6">
    <source>
        <dbReference type="HAMAP-Rule" id="MF_02011"/>
    </source>
</evidence>
<keyword evidence="5 6" id="KW-0131">Cell cycle</keyword>
<protein>
    <recommendedName>
        <fullName evidence="6">Cell cycle protein GpsB</fullName>
    </recommendedName>
    <alternativeName>
        <fullName evidence="6">Guiding PBP1-shuttling protein</fullName>
    </alternativeName>
</protein>
<evidence type="ECO:0000256" key="2">
    <source>
        <dbReference type="ARBA" id="ARBA00022618"/>
    </source>
</evidence>
<dbReference type="InterPro" id="IPR019933">
    <property type="entry name" value="DivIVA_domain"/>
</dbReference>
<keyword evidence="1 6" id="KW-0963">Cytoplasm</keyword>
<comment type="function">
    <text evidence="6">Divisome component that associates with the complex late in its assembly, after the Z-ring is formed, and is dependent on DivIC and PBP2B for its recruitment to the divisome. Together with EzrA, is a key component of the system that regulates PBP1 localization during cell cycle progression. Its main role could be the removal of PBP1 from the cell pole after pole maturation is completed. Also contributes to the recruitment of PBP1 to the division complex. Not essential for septum formation.</text>
</comment>
<name>A0ABN3XYT2_9ENTE</name>
<evidence type="ECO:0000256" key="5">
    <source>
        <dbReference type="ARBA" id="ARBA00023306"/>
    </source>
</evidence>
<dbReference type="InterPro" id="IPR011229">
    <property type="entry name" value="Cell_cycle_GpsB"/>
</dbReference>
<feature type="region of interest" description="Disordered" evidence="7">
    <location>
        <begin position="104"/>
        <end position="157"/>
    </location>
</feature>
<evidence type="ECO:0000313" key="9">
    <source>
        <dbReference type="Proteomes" id="UP001501577"/>
    </source>
</evidence>
<reference evidence="8 9" key="1">
    <citation type="journal article" date="2019" name="Int. J. Syst. Evol. Microbiol.">
        <title>The Global Catalogue of Microorganisms (GCM) 10K type strain sequencing project: providing services to taxonomists for standard genome sequencing and annotation.</title>
        <authorList>
            <consortium name="The Broad Institute Genomics Platform"/>
            <consortium name="The Broad Institute Genome Sequencing Center for Infectious Disease"/>
            <person name="Wu L."/>
            <person name="Ma J."/>
        </authorList>
    </citation>
    <scope>NUCLEOTIDE SEQUENCE [LARGE SCALE GENOMIC DNA]</scope>
    <source>
        <strain evidence="8 9">JCM 8736</strain>
    </source>
</reference>
<dbReference type="GO" id="GO:0051301">
    <property type="term" value="P:cell division"/>
    <property type="evidence" value="ECO:0007669"/>
    <property type="project" value="UniProtKB-KW"/>
</dbReference>
<dbReference type="PANTHER" id="PTHR35794:SF1">
    <property type="entry name" value="CELL CYCLE PROTEIN GPSB"/>
    <property type="match status" value="1"/>
</dbReference>
<keyword evidence="3 6" id="KW-0133">Cell shape</keyword>
<comment type="caution">
    <text evidence="8">The sequence shown here is derived from an EMBL/GenBank/DDBJ whole genome shotgun (WGS) entry which is preliminary data.</text>
</comment>
<dbReference type="EMBL" id="BAAAXQ010000005">
    <property type="protein sequence ID" value="GAA3008944.1"/>
    <property type="molecule type" value="Genomic_DNA"/>
</dbReference>
<evidence type="ECO:0000256" key="7">
    <source>
        <dbReference type="SAM" id="MobiDB-lite"/>
    </source>
</evidence>
<dbReference type="Proteomes" id="UP001501577">
    <property type="component" value="Unassembled WGS sequence"/>
</dbReference>
<comment type="similarity">
    <text evidence="6">Belongs to the GpsB family.</text>
</comment>
<dbReference type="Gene3D" id="6.10.250.660">
    <property type="match status" value="1"/>
</dbReference>
<proteinExistence type="inferred from homology"/>
<dbReference type="Pfam" id="PF05103">
    <property type="entry name" value="DivIVA"/>
    <property type="match status" value="1"/>
</dbReference>
<keyword evidence="9" id="KW-1185">Reference proteome</keyword>
<comment type="subunit">
    <text evidence="6">Forms polymers through the coiled coil domains. Interacts with PBP1, MreC and EzrA.</text>
</comment>
<evidence type="ECO:0000313" key="8">
    <source>
        <dbReference type="EMBL" id="GAA3008944.1"/>
    </source>
</evidence>
<dbReference type="HAMAP" id="MF_02011">
    <property type="entry name" value="GpsB"/>
    <property type="match status" value="1"/>
</dbReference>
<dbReference type="InterPro" id="IPR007793">
    <property type="entry name" value="DivIVA_fam"/>
</dbReference>
<dbReference type="NCBIfam" id="NF010725">
    <property type="entry name" value="PRK14127.1"/>
    <property type="match status" value="1"/>
</dbReference>
<gene>
    <name evidence="6 8" type="primary">gpsB</name>
    <name evidence="8" type="ORF">GCM10019998_01370</name>
</gene>
<dbReference type="NCBIfam" id="TIGR03544">
    <property type="entry name" value="DivI1A_domain"/>
    <property type="match status" value="1"/>
</dbReference>
<comment type="subcellular location">
    <subcellularLocation>
        <location evidence="6">Cytoplasm</location>
    </subcellularLocation>
    <text evidence="6">Shuttles between the lateral wall and the division site in a cell cycle-dependent manner.</text>
</comment>
<organism evidence="8 9">
    <name type="scientific">Tetragenococcus solitarius</name>
    <dbReference type="NCBI Taxonomy" id="71453"/>
    <lineage>
        <taxon>Bacteria</taxon>
        <taxon>Bacillati</taxon>
        <taxon>Bacillota</taxon>
        <taxon>Bacilli</taxon>
        <taxon>Lactobacillales</taxon>
        <taxon>Enterococcaceae</taxon>
        <taxon>Tetragenococcus</taxon>
    </lineage>
</organism>
<evidence type="ECO:0000256" key="4">
    <source>
        <dbReference type="ARBA" id="ARBA00023054"/>
    </source>
</evidence>
<feature type="region of interest" description="Disordered" evidence="7">
    <location>
        <begin position="64"/>
        <end position="83"/>
    </location>
</feature>